<protein>
    <submittedName>
        <fullName evidence="2">Uncharacterized protein</fullName>
    </submittedName>
</protein>
<feature type="transmembrane region" description="Helical" evidence="1">
    <location>
        <begin position="332"/>
        <end position="351"/>
    </location>
</feature>
<dbReference type="AlphaFoldDB" id="A0A8H4PA52"/>
<sequence>MKSAILDDSLRRHPIPIRVREEILARLWGSSTEPPDFVSQHDMSVYFEYYSNQTQRFLPDGGRHICAKTHSDVARIAQNIMIGFTREELYQEICNQTPPNYHLSKEDTIDNTINLCASLLVMTEIGQGHIGLSRQTPVLWEGKSLEAALAEHFTPQRTLTAHNTKLGKLFTGRNLSRISGIKIIWTTNLADHLRLTDDDQAVFVFHCTSFLRFQAGYEDQSDASRSDNNTGRLKRGLFPAGLINETLQTLALLFPSTDKETKSWLQVKRKSKKSERIDPSLGSCGALRAHDRRFEKFSFWHDRLVILKQAFDESQPRTLSQWWLDRRNRVQWYTFWVAVFVTVMTIIFGVIQSLTGILQVELAYEALSREG</sequence>
<proteinExistence type="predicted"/>
<organism evidence="2 3">
    <name type="scientific">Fusarium albosuccineum</name>
    <dbReference type="NCBI Taxonomy" id="1237068"/>
    <lineage>
        <taxon>Eukaryota</taxon>
        <taxon>Fungi</taxon>
        <taxon>Dikarya</taxon>
        <taxon>Ascomycota</taxon>
        <taxon>Pezizomycotina</taxon>
        <taxon>Sordariomycetes</taxon>
        <taxon>Hypocreomycetidae</taxon>
        <taxon>Hypocreales</taxon>
        <taxon>Nectriaceae</taxon>
        <taxon>Fusarium</taxon>
        <taxon>Fusarium decemcellulare species complex</taxon>
    </lineage>
</organism>
<accession>A0A8H4PA52</accession>
<keyword evidence="1" id="KW-0472">Membrane</keyword>
<evidence type="ECO:0000313" key="2">
    <source>
        <dbReference type="EMBL" id="KAF4463113.1"/>
    </source>
</evidence>
<name>A0A8H4PA52_9HYPO</name>
<keyword evidence="1" id="KW-0812">Transmembrane</keyword>
<evidence type="ECO:0000313" key="3">
    <source>
        <dbReference type="Proteomes" id="UP000554235"/>
    </source>
</evidence>
<dbReference type="EMBL" id="JAADYS010001422">
    <property type="protein sequence ID" value="KAF4463113.1"/>
    <property type="molecule type" value="Genomic_DNA"/>
</dbReference>
<dbReference type="OrthoDB" id="5428890at2759"/>
<reference evidence="2 3" key="1">
    <citation type="submission" date="2020-01" db="EMBL/GenBank/DDBJ databases">
        <title>Identification and distribution of gene clusters putatively required for synthesis of sphingolipid metabolism inhibitors in phylogenetically diverse species of the filamentous fungus Fusarium.</title>
        <authorList>
            <person name="Kim H.-S."/>
            <person name="Busman M."/>
            <person name="Brown D.W."/>
            <person name="Divon H."/>
            <person name="Uhlig S."/>
            <person name="Proctor R.H."/>
        </authorList>
    </citation>
    <scope>NUCLEOTIDE SEQUENCE [LARGE SCALE GENOMIC DNA]</scope>
    <source>
        <strain evidence="2 3">NRRL 20459</strain>
    </source>
</reference>
<gene>
    <name evidence="2" type="ORF">FALBO_10064</name>
</gene>
<dbReference type="Proteomes" id="UP000554235">
    <property type="component" value="Unassembled WGS sequence"/>
</dbReference>
<keyword evidence="3" id="KW-1185">Reference proteome</keyword>
<comment type="caution">
    <text evidence="2">The sequence shown here is derived from an EMBL/GenBank/DDBJ whole genome shotgun (WGS) entry which is preliminary data.</text>
</comment>
<keyword evidence="1" id="KW-1133">Transmembrane helix</keyword>
<evidence type="ECO:0000256" key="1">
    <source>
        <dbReference type="SAM" id="Phobius"/>
    </source>
</evidence>